<reference evidence="2 3" key="1">
    <citation type="submission" date="2021-06" db="EMBL/GenBank/DDBJ databases">
        <title>Caerostris extrusa draft genome.</title>
        <authorList>
            <person name="Kono N."/>
            <person name="Arakawa K."/>
        </authorList>
    </citation>
    <scope>NUCLEOTIDE SEQUENCE [LARGE SCALE GENOMIC DNA]</scope>
</reference>
<comment type="caution">
    <text evidence="2">The sequence shown here is derived from an EMBL/GenBank/DDBJ whole genome shotgun (WGS) entry which is preliminary data.</text>
</comment>
<evidence type="ECO:0000313" key="2">
    <source>
        <dbReference type="EMBL" id="GIY20506.1"/>
    </source>
</evidence>
<evidence type="ECO:0000256" key="1">
    <source>
        <dbReference type="SAM" id="MobiDB-lite"/>
    </source>
</evidence>
<feature type="compositionally biased region" description="Basic and acidic residues" evidence="1">
    <location>
        <begin position="69"/>
        <end position="87"/>
    </location>
</feature>
<gene>
    <name evidence="2" type="primary">AVEN_186647_1</name>
    <name evidence="2" type="ORF">CEXT_200041</name>
</gene>
<dbReference type="AlphaFoldDB" id="A0AAV4RHV3"/>
<feature type="compositionally biased region" description="Basic and acidic residues" evidence="1">
    <location>
        <begin position="109"/>
        <end position="125"/>
    </location>
</feature>
<feature type="compositionally biased region" description="Basic and acidic residues" evidence="1">
    <location>
        <begin position="135"/>
        <end position="197"/>
    </location>
</feature>
<feature type="compositionally biased region" description="Basic and acidic residues" evidence="1">
    <location>
        <begin position="205"/>
        <end position="220"/>
    </location>
</feature>
<dbReference type="Gene3D" id="3.30.40.10">
    <property type="entry name" value="Zinc/RING finger domain, C3HC4 (zinc finger)"/>
    <property type="match status" value="1"/>
</dbReference>
<dbReference type="EMBL" id="BPLR01007899">
    <property type="protein sequence ID" value="GIY20506.1"/>
    <property type="molecule type" value="Genomic_DNA"/>
</dbReference>
<dbReference type="InterPro" id="IPR013083">
    <property type="entry name" value="Znf_RING/FYVE/PHD"/>
</dbReference>
<feature type="region of interest" description="Disordered" evidence="1">
    <location>
        <begin position="60"/>
        <end position="220"/>
    </location>
</feature>
<dbReference type="Proteomes" id="UP001054945">
    <property type="component" value="Unassembled WGS sequence"/>
</dbReference>
<proteinExistence type="predicted"/>
<name>A0AAV4RHV3_CAEEX</name>
<accession>A0AAV4RHV3</accession>
<organism evidence="2 3">
    <name type="scientific">Caerostris extrusa</name>
    <name type="common">Bark spider</name>
    <name type="synonym">Caerostris bankana</name>
    <dbReference type="NCBI Taxonomy" id="172846"/>
    <lineage>
        <taxon>Eukaryota</taxon>
        <taxon>Metazoa</taxon>
        <taxon>Ecdysozoa</taxon>
        <taxon>Arthropoda</taxon>
        <taxon>Chelicerata</taxon>
        <taxon>Arachnida</taxon>
        <taxon>Araneae</taxon>
        <taxon>Araneomorphae</taxon>
        <taxon>Entelegynae</taxon>
        <taxon>Araneoidea</taxon>
        <taxon>Araneidae</taxon>
        <taxon>Caerostris</taxon>
    </lineage>
</organism>
<evidence type="ECO:0000313" key="3">
    <source>
        <dbReference type="Proteomes" id="UP001054945"/>
    </source>
</evidence>
<sequence length="220" mass="25797">MQPKWLALIQCELATFQDMNRQNMQQTIWVCIVCRKKQELLIKTGKWVQSGMAAKHREFEGGDIMSPITEKKPKLERAHSEGKENVDSRYSLGYSDRNRPLNERSPPGEVKRVRPADVTSRESFSHLHGNSSLESRGRYEGSSDPSYDRRKDHYPVSEPMDHHQRYSKEYMSDKEAPERWPKKSREAFQGADRRTGRDQQWLSQEEDRKVRSDSSIKKKN</sequence>
<protein>
    <submittedName>
        <fullName evidence="2">Uncharacterized protein</fullName>
    </submittedName>
</protein>
<keyword evidence="3" id="KW-1185">Reference proteome</keyword>